<evidence type="ECO:0000256" key="2">
    <source>
        <dbReference type="ARBA" id="ARBA00023033"/>
    </source>
</evidence>
<dbReference type="AlphaFoldDB" id="A0A835XVJ4"/>
<evidence type="ECO:0000313" key="4">
    <source>
        <dbReference type="EMBL" id="KAG2490574.1"/>
    </source>
</evidence>
<keyword evidence="1" id="KW-0560">Oxidoreductase</keyword>
<evidence type="ECO:0000259" key="3">
    <source>
        <dbReference type="Pfam" id="PF01494"/>
    </source>
</evidence>
<dbReference type="PANTHER" id="PTHR13789">
    <property type="entry name" value="MONOOXYGENASE"/>
    <property type="match status" value="1"/>
</dbReference>
<comment type="caution">
    <text evidence="4">The sequence shown here is derived from an EMBL/GenBank/DDBJ whole genome shotgun (WGS) entry which is preliminary data.</text>
</comment>
<feature type="domain" description="FAD-binding" evidence="3">
    <location>
        <begin position="73"/>
        <end position="109"/>
    </location>
</feature>
<name>A0A835XVJ4_9CHLO</name>
<evidence type="ECO:0000313" key="5">
    <source>
        <dbReference type="Proteomes" id="UP000612055"/>
    </source>
</evidence>
<dbReference type="GO" id="GO:0071949">
    <property type="term" value="F:FAD binding"/>
    <property type="evidence" value="ECO:0007669"/>
    <property type="project" value="InterPro"/>
</dbReference>
<dbReference type="EMBL" id="JAEHOE010000060">
    <property type="protein sequence ID" value="KAG2490574.1"/>
    <property type="molecule type" value="Genomic_DNA"/>
</dbReference>
<dbReference type="InterPro" id="IPR002938">
    <property type="entry name" value="FAD-bd"/>
</dbReference>
<dbReference type="InterPro" id="IPR036188">
    <property type="entry name" value="FAD/NAD-bd_sf"/>
</dbReference>
<dbReference type="PANTHER" id="PTHR13789:SF309">
    <property type="entry name" value="PUTATIVE (AFU_ORTHOLOGUE AFUA_6G14510)-RELATED"/>
    <property type="match status" value="1"/>
</dbReference>
<sequence length="405" mass="42791">MYEQGIYKMRFSLYDERTGELKESLPTGAVHYGTKLADVRELSPEEQAAAGGFRYALSLERTAEAGAEATAGSGAAGGERLEVRARWLVGADGYFSRVRRQVGDGKEPVASGAIGWWANVTPEDLAAAGAEWPAALRDMGALQSAAVAYLPAGYPGTSGPRAALMLRGCLPVFGREGGGTQELGIWYMQARPEDLEAAGLDSTTPAAAPGQESPALARALATFSFLPDDVRAFLAATKPEQVTERSLPMHPWEGFLPGGWANGRGMVLVGDAAHAPRRPDGQGANTAFEDAAVLAACVKEHGMGDEAFAAFEKAQQERVAAVYGSAQLSYAERVALIHSVSFEPLWSPTDLPVPVASMEEGLAWSYETIRGIVQRRSGLELGARAERGGELVQKAEASKPAVVAA</sequence>
<keyword evidence="5" id="KW-1185">Reference proteome</keyword>
<keyword evidence="2" id="KW-0503">Monooxygenase</keyword>
<dbReference type="SUPFAM" id="SSF51905">
    <property type="entry name" value="FAD/NAD(P)-binding domain"/>
    <property type="match status" value="1"/>
</dbReference>
<dbReference type="Pfam" id="PF01494">
    <property type="entry name" value="FAD_binding_3"/>
    <property type="match status" value="1"/>
</dbReference>
<dbReference type="Gene3D" id="3.50.50.60">
    <property type="entry name" value="FAD/NAD(P)-binding domain"/>
    <property type="match status" value="1"/>
</dbReference>
<proteinExistence type="predicted"/>
<dbReference type="OrthoDB" id="531840at2759"/>
<organism evidence="4 5">
    <name type="scientific">Edaphochlamys debaryana</name>
    <dbReference type="NCBI Taxonomy" id="47281"/>
    <lineage>
        <taxon>Eukaryota</taxon>
        <taxon>Viridiplantae</taxon>
        <taxon>Chlorophyta</taxon>
        <taxon>core chlorophytes</taxon>
        <taxon>Chlorophyceae</taxon>
        <taxon>CS clade</taxon>
        <taxon>Chlamydomonadales</taxon>
        <taxon>Chlamydomonadales incertae sedis</taxon>
        <taxon>Edaphochlamys</taxon>
    </lineage>
</organism>
<dbReference type="Proteomes" id="UP000612055">
    <property type="component" value="Unassembled WGS sequence"/>
</dbReference>
<dbReference type="GO" id="GO:0004497">
    <property type="term" value="F:monooxygenase activity"/>
    <property type="evidence" value="ECO:0007669"/>
    <property type="project" value="UniProtKB-KW"/>
</dbReference>
<gene>
    <name evidence="4" type="ORF">HYH03_010968</name>
</gene>
<evidence type="ECO:0000256" key="1">
    <source>
        <dbReference type="ARBA" id="ARBA00023002"/>
    </source>
</evidence>
<protein>
    <recommendedName>
        <fullName evidence="3">FAD-binding domain-containing protein</fullName>
    </recommendedName>
</protein>
<dbReference type="InterPro" id="IPR050493">
    <property type="entry name" value="FAD-dep_Monooxygenase_BioMet"/>
</dbReference>
<accession>A0A835XVJ4</accession>
<reference evidence="4" key="1">
    <citation type="journal article" date="2020" name="bioRxiv">
        <title>Comparative genomics of Chlamydomonas.</title>
        <authorList>
            <person name="Craig R.J."/>
            <person name="Hasan A.R."/>
            <person name="Ness R.W."/>
            <person name="Keightley P.D."/>
        </authorList>
    </citation>
    <scope>NUCLEOTIDE SEQUENCE</scope>
    <source>
        <strain evidence="4">CCAP 11/70</strain>
    </source>
</reference>